<sequence length="54" mass="6136">MEITIACLYPVRNTKVSFLNSLLSSSILVFMDMIRSPSIMEHGWGIVRLTCLFT</sequence>
<name>A0A0A9EU11_ARUDO</name>
<evidence type="ECO:0000313" key="1">
    <source>
        <dbReference type="EMBL" id="JAE01381.1"/>
    </source>
</evidence>
<reference evidence="1" key="2">
    <citation type="journal article" date="2015" name="Data Brief">
        <title>Shoot transcriptome of the giant reed, Arundo donax.</title>
        <authorList>
            <person name="Barrero R.A."/>
            <person name="Guerrero F.D."/>
            <person name="Moolhuijzen P."/>
            <person name="Goolsby J.A."/>
            <person name="Tidwell J."/>
            <person name="Bellgard S.E."/>
            <person name="Bellgard M.I."/>
        </authorList>
    </citation>
    <scope>NUCLEOTIDE SEQUENCE</scope>
    <source>
        <tissue evidence="1">Shoot tissue taken approximately 20 cm above the soil surface</tissue>
    </source>
</reference>
<dbReference type="AlphaFoldDB" id="A0A0A9EU11"/>
<dbReference type="EMBL" id="GBRH01196515">
    <property type="protein sequence ID" value="JAE01381.1"/>
    <property type="molecule type" value="Transcribed_RNA"/>
</dbReference>
<proteinExistence type="predicted"/>
<protein>
    <submittedName>
        <fullName evidence="1">Uncharacterized protein</fullName>
    </submittedName>
</protein>
<reference evidence="1" key="1">
    <citation type="submission" date="2014-09" db="EMBL/GenBank/DDBJ databases">
        <authorList>
            <person name="Magalhaes I.L.F."/>
            <person name="Oliveira U."/>
            <person name="Santos F.R."/>
            <person name="Vidigal T.H.D.A."/>
            <person name="Brescovit A.D."/>
            <person name="Santos A.J."/>
        </authorList>
    </citation>
    <scope>NUCLEOTIDE SEQUENCE</scope>
    <source>
        <tissue evidence="1">Shoot tissue taken approximately 20 cm above the soil surface</tissue>
    </source>
</reference>
<organism evidence="1">
    <name type="scientific">Arundo donax</name>
    <name type="common">Giant reed</name>
    <name type="synonym">Donax arundinaceus</name>
    <dbReference type="NCBI Taxonomy" id="35708"/>
    <lineage>
        <taxon>Eukaryota</taxon>
        <taxon>Viridiplantae</taxon>
        <taxon>Streptophyta</taxon>
        <taxon>Embryophyta</taxon>
        <taxon>Tracheophyta</taxon>
        <taxon>Spermatophyta</taxon>
        <taxon>Magnoliopsida</taxon>
        <taxon>Liliopsida</taxon>
        <taxon>Poales</taxon>
        <taxon>Poaceae</taxon>
        <taxon>PACMAD clade</taxon>
        <taxon>Arundinoideae</taxon>
        <taxon>Arundineae</taxon>
        <taxon>Arundo</taxon>
    </lineage>
</organism>
<accession>A0A0A9EU11</accession>